<sequence length="137" mass="15067">MEGGDGMVTEHPQAAPLEVRAGLKQFAGLAARYEQPEQRVHVQAQLFGLLQTAIPVHRVLFMVAAGFNRPSALDWHTEPGALETAVQAGLVGVPLAEEFAYRLTDAGHAALTHWYQLVGSRQDKPDFKHFWDAVALR</sequence>
<dbReference type="Proteomes" id="UP001515943">
    <property type="component" value="Unassembled WGS sequence"/>
</dbReference>
<accession>A0ABX1FRW0</accession>
<reference evidence="1 2" key="1">
    <citation type="submission" date="2019-08" db="EMBL/GenBank/DDBJ databases">
        <title>Lentzea from Indian Himalayas.</title>
        <authorList>
            <person name="Mandal S."/>
            <person name="Mallick Gupta A."/>
            <person name="Maiti P.K."/>
            <person name="Sarkar J."/>
            <person name="Mandal S."/>
        </authorList>
    </citation>
    <scope>NUCLEOTIDE SEQUENCE [LARGE SCALE GENOMIC DNA]</scope>
    <source>
        <strain evidence="1 2">PSKA42</strain>
    </source>
</reference>
<evidence type="ECO:0000313" key="1">
    <source>
        <dbReference type="EMBL" id="NKE61764.1"/>
    </source>
</evidence>
<evidence type="ECO:0000313" key="2">
    <source>
        <dbReference type="Proteomes" id="UP001515943"/>
    </source>
</evidence>
<proteinExistence type="predicted"/>
<comment type="caution">
    <text evidence="1">The sequence shown here is derived from an EMBL/GenBank/DDBJ whole genome shotgun (WGS) entry which is preliminary data.</text>
</comment>
<protein>
    <submittedName>
        <fullName evidence="1">Uncharacterized protein</fullName>
    </submittedName>
</protein>
<name>A0ABX1FRW0_9PSEU</name>
<keyword evidence="2" id="KW-1185">Reference proteome</keyword>
<gene>
    <name evidence="1" type="ORF">FXN61_35400</name>
</gene>
<organism evidence="1 2">
    <name type="scientific">Lentzea indica</name>
    <dbReference type="NCBI Taxonomy" id="2604800"/>
    <lineage>
        <taxon>Bacteria</taxon>
        <taxon>Bacillati</taxon>
        <taxon>Actinomycetota</taxon>
        <taxon>Actinomycetes</taxon>
        <taxon>Pseudonocardiales</taxon>
        <taxon>Pseudonocardiaceae</taxon>
        <taxon>Lentzea</taxon>
    </lineage>
</organism>
<dbReference type="EMBL" id="VSRL01000195">
    <property type="protein sequence ID" value="NKE61764.1"/>
    <property type="molecule type" value="Genomic_DNA"/>
</dbReference>